<evidence type="ECO:0000256" key="9">
    <source>
        <dbReference type="SAM" id="MobiDB-lite"/>
    </source>
</evidence>
<keyword evidence="4" id="KW-0479">Metal-binding</keyword>
<keyword evidence="12" id="KW-1185">Reference proteome</keyword>
<sequence length="553" mass="62764">MNTTWTLPDRPLSVKEIDVEARKFEFNGLVALKQWLRAADTLLRQGNMYAREGNMSQAYLLLLRYSTLVLEHLPKHPEAKTPEGKRGLRPLAAGLPKVFETLGQLKPLITEAHDEWVKIHASQRDGSVQLEGEKSPYERQAARDPALSWNPKVRAKILDAGEHQDLAVDLAQREIRRRDAARKATRQAGISEEEEQARRGAGLWDDWDIPAPQDGRGTARDDGDDIRRNMDAARRRLDQTDQAVRPPSSDGSYSSRPNSYSTYDRRPSYQYPSISRSSVPQYESSIGDTYNRRPLRPPPRPAKELSSQSHYEPQSAPPRPNKDPVDSFDSAYDTSPQTEQPRAPELPPKSMDRKERYTFRPAAYLENGTPIRPVFLPDRLREDFLRIASQNTRKGLEMCGILCGTSVNNALFVSCLVIPKQTCTTDTCETDNEEEVIEFCIRDDLMVFGWIHTHPTQTCFMSSRDLHTQSGYQVMMPESIAIVCAPRSDPSYGIFRLTNPPGLDHILHCTQSSTFHQHSINGLYTDAKHPGGHVYHSNQLDFHIEDLRQPSRI</sequence>
<feature type="region of interest" description="Disordered" evidence="9">
    <location>
        <begin position="183"/>
        <end position="354"/>
    </location>
</feature>
<evidence type="ECO:0000256" key="6">
    <source>
        <dbReference type="ARBA" id="ARBA00022801"/>
    </source>
</evidence>
<dbReference type="Pfam" id="PF01398">
    <property type="entry name" value="JAB"/>
    <property type="match status" value="1"/>
</dbReference>
<evidence type="ECO:0000256" key="8">
    <source>
        <dbReference type="ARBA" id="ARBA00023049"/>
    </source>
</evidence>
<keyword evidence="6" id="KW-0378">Hydrolase</keyword>
<keyword evidence="5" id="KW-0833">Ubl conjugation pathway</keyword>
<dbReference type="Gene3D" id="1.20.58.80">
    <property type="entry name" value="Phosphotransferase system, lactose/cellobiose-type IIA subunit"/>
    <property type="match status" value="1"/>
</dbReference>
<reference evidence="11 12" key="1">
    <citation type="submission" date="2024-02" db="EMBL/GenBank/DDBJ databases">
        <title>De novo assembly and annotation of 12 fungi associated with fruit tree decline syndrome in Ontario, Canada.</title>
        <authorList>
            <person name="Sulman M."/>
            <person name="Ellouze W."/>
            <person name="Ilyukhin E."/>
        </authorList>
    </citation>
    <scope>NUCLEOTIDE SEQUENCE [LARGE SCALE GENOMIC DNA]</scope>
    <source>
        <strain evidence="11 12">M169</strain>
    </source>
</reference>
<evidence type="ECO:0000259" key="10">
    <source>
        <dbReference type="PROSITE" id="PS50249"/>
    </source>
</evidence>
<dbReference type="PANTHER" id="PTHR12947:SF13">
    <property type="entry name" value="FI19924P1"/>
    <property type="match status" value="1"/>
</dbReference>
<dbReference type="InterPro" id="IPR000555">
    <property type="entry name" value="JAMM/MPN+_dom"/>
</dbReference>
<keyword evidence="8" id="KW-0482">Metalloprotease</keyword>
<proteinExistence type="inferred from homology"/>
<accession>A0ABR1P7Y5</accession>
<dbReference type="InterPro" id="IPR037518">
    <property type="entry name" value="MPN"/>
</dbReference>
<dbReference type="CDD" id="cd08066">
    <property type="entry name" value="MPN_AMSH_like"/>
    <property type="match status" value="1"/>
</dbReference>
<evidence type="ECO:0000256" key="3">
    <source>
        <dbReference type="ARBA" id="ARBA00022670"/>
    </source>
</evidence>
<feature type="compositionally biased region" description="Polar residues" evidence="9">
    <location>
        <begin position="270"/>
        <end position="288"/>
    </location>
</feature>
<comment type="similarity">
    <text evidence="2">Belongs to the peptidase M67C family.</text>
</comment>
<dbReference type="SUPFAM" id="SSF102712">
    <property type="entry name" value="JAB1/MPN domain"/>
    <property type="match status" value="1"/>
</dbReference>
<evidence type="ECO:0000313" key="12">
    <source>
        <dbReference type="Proteomes" id="UP001430848"/>
    </source>
</evidence>
<organism evidence="11 12">
    <name type="scientific">Diaporthe eres</name>
    <name type="common">Phomopsis oblonga</name>
    <dbReference type="NCBI Taxonomy" id="83184"/>
    <lineage>
        <taxon>Eukaryota</taxon>
        <taxon>Fungi</taxon>
        <taxon>Dikarya</taxon>
        <taxon>Ascomycota</taxon>
        <taxon>Pezizomycotina</taxon>
        <taxon>Sordariomycetes</taxon>
        <taxon>Sordariomycetidae</taxon>
        <taxon>Diaporthales</taxon>
        <taxon>Diaporthaceae</taxon>
        <taxon>Diaporthe</taxon>
        <taxon>Diaporthe eres species complex</taxon>
    </lineage>
</organism>
<dbReference type="Proteomes" id="UP001430848">
    <property type="component" value="Unassembled WGS sequence"/>
</dbReference>
<protein>
    <recommendedName>
        <fullName evidence="10">MPN domain-containing protein</fullName>
    </recommendedName>
</protein>
<dbReference type="EMBL" id="JAKNSF020000034">
    <property type="protein sequence ID" value="KAK7728305.1"/>
    <property type="molecule type" value="Genomic_DNA"/>
</dbReference>
<comment type="caution">
    <text evidence="11">The sequence shown here is derived from an EMBL/GenBank/DDBJ whole genome shotgun (WGS) entry which is preliminary data.</text>
</comment>
<evidence type="ECO:0000313" key="11">
    <source>
        <dbReference type="EMBL" id="KAK7728305.1"/>
    </source>
</evidence>
<dbReference type="SMART" id="SM00232">
    <property type="entry name" value="JAB_MPN"/>
    <property type="match status" value="1"/>
</dbReference>
<keyword evidence="3" id="KW-0645">Protease</keyword>
<dbReference type="PROSITE" id="PS50249">
    <property type="entry name" value="MPN"/>
    <property type="match status" value="1"/>
</dbReference>
<evidence type="ECO:0000256" key="7">
    <source>
        <dbReference type="ARBA" id="ARBA00022833"/>
    </source>
</evidence>
<evidence type="ECO:0000256" key="1">
    <source>
        <dbReference type="ARBA" id="ARBA00001947"/>
    </source>
</evidence>
<gene>
    <name evidence="11" type="ORF">SLS63_006753</name>
</gene>
<dbReference type="InterPro" id="IPR044098">
    <property type="entry name" value="STAMBP/STALP-like_MPN"/>
</dbReference>
<dbReference type="InterPro" id="IPR015063">
    <property type="entry name" value="USP8_dimer"/>
</dbReference>
<feature type="domain" description="MPN" evidence="10">
    <location>
        <begin position="374"/>
        <end position="501"/>
    </location>
</feature>
<dbReference type="Pfam" id="PF08969">
    <property type="entry name" value="USP8_dimer"/>
    <property type="match status" value="1"/>
</dbReference>
<feature type="compositionally biased region" description="Basic and acidic residues" evidence="9">
    <location>
        <begin position="217"/>
        <end position="239"/>
    </location>
</feature>
<name>A0ABR1P7Y5_DIAER</name>
<feature type="compositionally biased region" description="Polar residues" evidence="9">
    <location>
        <begin position="249"/>
        <end position="262"/>
    </location>
</feature>
<keyword evidence="7" id="KW-0862">Zinc</keyword>
<comment type="cofactor">
    <cofactor evidence="1">
        <name>Zn(2+)</name>
        <dbReference type="ChEBI" id="CHEBI:29105"/>
    </cofactor>
</comment>
<dbReference type="PANTHER" id="PTHR12947">
    <property type="entry name" value="AMSH-LIKE PROTEASE"/>
    <property type="match status" value="1"/>
</dbReference>
<dbReference type="Gene3D" id="3.40.140.10">
    <property type="entry name" value="Cytidine Deaminase, domain 2"/>
    <property type="match status" value="1"/>
</dbReference>
<evidence type="ECO:0000256" key="2">
    <source>
        <dbReference type="ARBA" id="ARBA00010981"/>
    </source>
</evidence>
<evidence type="ECO:0000256" key="4">
    <source>
        <dbReference type="ARBA" id="ARBA00022723"/>
    </source>
</evidence>
<evidence type="ECO:0000256" key="5">
    <source>
        <dbReference type="ARBA" id="ARBA00022786"/>
    </source>
</evidence>